<evidence type="ECO:0000256" key="1">
    <source>
        <dbReference type="SAM" id="Phobius"/>
    </source>
</evidence>
<keyword evidence="3" id="KW-1185">Reference proteome</keyword>
<sequence>MRKILSLGTVSILLLVEFSMFYDFFSPFRFLWSEGKVIELILSVLVFLWSLAGVFLIFFSGRSLIRKITLPFFMFFFLSNIGSFLVSNAPIDFQQADLIVSYFQWWAGAVVENIGLAVLPLFIILVPLIIFTERLPGLLKLNIPGKLYAVPVSTVLLAFIVLLNSDGILIDTHLFSGFRHCLCLPAKATSTRARDLRPITRVLWNRRLRKSF</sequence>
<dbReference type="RefSeq" id="WP_070968071.1">
    <property type="nucleotide sequence ID" value="NZ_CP017715.1"/>
</dbReference>
<reference evidence="2 3" key="1">
    <citation type="submission" date="2016-10" db="EMBL/GenBank/DDBJ databases">
        <title>Marinobacter salinus sp. nov., a moderately halophilic bacterium isolated from a tidal flat environment.</title>
        <authorList>
            <person name="Park S.-J."/>
        </authorList>
    </citation>
    <scope>NUCLEOTIDE SEQUENCE [LARGE SCALE GENOMIC DNA]</scope>
    <source>
        <strain evidence="2 3">Hb8</strain>
    </source>
</reference>
<evidence type="ECO:0000313" key="3">
    <source>
        <dbReference type="Proteomes" id="UP000177445"/>
    </source>
</evidence>
<feature type="transmembrane region" description="Helical" evidence="1">
    <location>
        <begin position="70"/>
        <end position="91"/>
    </location>
</feature>
<proteinExistence type="predicted"/>
<dbReference type="AlphaFoldDB" id="A0A1D9GKK8"/>
<protein>
    <submittedName>
        <fullName evidence="2">Uncharacterized protein</fullName>
    </submittedName>
</protein>
<organism evidence="2 3">
    <name type="scientific">Marinobacter salinus</name>
    <dbReference type="NCBI Taxonomy" id="1874317"/>
    <lineage>
        <taxon>Bacteria</taxon>
        <taxon>Pseudomonadati</taxon>
        <taxon>Pseudomonadota</taxon>
        <taxon>Gammaproteobacteria</taxon>
        <taxon>Pseudomonadales</taxon>
        <taxon>Marinobacteraceae</taxon>
        <taxon>Marinobacter</taxon>
    </lineage>
</organism>
<keyword evidence="1" id="KW-0472">Membrane</keyword>
<name>A0A1D9GKK8_9GAMM</name>
<keyword evidence="1" id="KW-1133">Transmembrane helix</keyword>
<feature type="transmembrane region" description="Helical" evidence="1">
    <location>
        <begin position="143"/>
        <end position="163"/>
    </location>
</feature>
<accession>A0A1D9GKK8</accession>
<feature type="transmembrane region" description="Helical" evidence="1">
    <location>
        <begin position="37"/>
        <end position="58"/>
    </location>
</feature>
<dbReference type="Proteomes" id="UP000177445">
    <property type="component" value="Chromosome"/>
</dbReference>
<dbReference type="STRING" id="1874317.BKP64_07545"/>
<feature type="transmembrane region" description="Helical" evidence="1">
    <location>
        <begin position="103"/>
        <end position="131"/>
    </location>
</feature>
<dbReference type="KEGG" id="msq:BKP64_07545"/>
<dbReference type="EMBL" id="CP017715">
    <property type="protein sequence ID" value="AOY88035.1"/>
    <property type="molecule type" value="Genomic_DNA"/>
</dbReference>
<gene>
    <name evidence="2" type="ORF">BKP64_07545</name>
</gene>
<evidence type="ECO:0000313" key="2">
    <source>
        <dbReference type="EMBL" id="AOY88035.1"/>
    </source>
</evidence>
<keyword evidence="1" id="KW-0812">Transmembrane</keyword>